<feature type="domain" description="AAA+ ATPase" evidence="3">
    <location>
        <begin position="380"/>
        <end position="713"/>
    </location>
</feature>
<dbReference type="Proteomes" id="UP001165079">
    <property type="component" value="Unassembled WGS sequence"/>
</dbReference>
<sequence length="754" mass="80881">MSPDPLAPQPLPDLSPLLPPVLAAVVVVVVLLVAWGLWRRHLAARHAFGGTLLRVQAPPDVEPGSAGDFFRVMTSLARPWWRRLLFGQPHIAFEYAWAGPVLDVRVWVPRSLSARLIADAIRGAWPAAAVTGEEAGPMFPARAVVRCGAVRIDGAFGLGEAMSGDPVRPLLAVMSGLGRGEHAVVQVVARPASLARVARLRARAERPGGSVGIGSMLADLLLPGPASSRRPSPVPPSAAERRMRQALAERTTGPMLEVSLRYAVASTRTGPEARLKTLAHALGTALGIHSGRVPMQRSGRHPGLRRAITSRVMHTGTLVTTGEAAILAHLPLDATVPQLARAGARIVPAGPGLPTGGRATKPLGTDAATGRKVAIPVADTRHHLHVVGSTGVGKSTFLLNQVLADIHAGRGVVLIDPKGDLVTDILARVDREALGERLVVIDPDGRGEQPGINPLSGEDPDLIVDHFVGICRRIFERHWGPRADDVLRSALLTVVRQPGATLEALPILLSDRRARAPFVADLDDDPAGLGGFWSWYDNLAPGLQSQVVGPVTSRIRAMLTRPFVRRTIAVRESTFELGDILNGGVLLVRVPKGQLGDDTARLLGSVIVARTWQAATARTRIPEARRHDATLYIDECHNFLTLPRALDEILAEARGYRLSLVLAHQHMAQLPRETQFAISANARTKVFFTTSPEDAHLLARHTLPHLSEHDLAHLEAYTAACRVVLGGREQPAFTLSTAPPPPPPPRRPPRVTHP</sequence>
<keyword evidence="2" id="KW-0472">Membrane</keyword>
<feature type="region of interest" description="Disordered" evidence="1">
    <location>
        <begin position="222"/>
        <end position="243"/>
    </location>
</feature>
<dbReference type="PANTHER" id="PTHR30121:SF11">
    <property type="entry name" value="AAA+ ATPASE DOMAIN-CONTAINING PROTEIN"/>
    <property type="match status" value="1"/>
</dbReference>
<dbReference type="InterPro" id="IPR027417">
    <property type="entry name" value="P-loop_NTPase"/>
</dbReference>
<dbReference type="SMART" id="SM00382">
    <property type="entry name" value="AAA"/>
    <property type="match status" value="1"/>
</dbReference>
<feature type="transmembrane region" description="Helical" evidence="2">
    <location>
        <begin position="20"/>
        <end position="38"/>
    </location>
</feature>
<evidence type="ECO:0000313" key="4">
    <source>
        <dbReference type="EMBL" id="GLZ78332.1"/>
    </source>
</evidence>
<dbReference type="InterPro" id="IPR032689">
    <property type="entry name" value="TraG-D_C"/>
</dbReference>
<protein>
    <recommendedName>
        <fullName evidence="3">AAA+ ATPase domain-containing protein</fullName>
    </recommendedName>
</protein>
<feature type="region of interest" description="Disordered" evidence="1">
    <location>
        <begin position="732"/>
        <end position="754"/>
    </location>
</feature>
<dbReference type="SUPFAM" id="SSF52540">
    <property type="entry name" value="P-loop containing nucleoside triphosphate hydrolases"/>
    <property type="match status" value="1"/>
</dbReference>
<comment type="caution">
    <text evidence="4">The sequence shown here is derived from an EMBL/GenBank/DDBJ whole genome shotgun (WGS) entry which is preliminary data.</text>
</comment>
<dbReference type="InterPro" id="IPR051162">
    <property type="entry name" value="T4SS_component"/>
</dbReference>
<organism evidence="4 5">
    <name type="scientific">Actinorhabdospora filicis</name>
    <dbReference type="NCBI Taxonomy" id="1785913"/>
    <lineage>
        <taxon>Bacteria</taxon>
        <taxon>Bacillati</taxon>
        <taxon>Actinomycetota</taxon>
        <taxon>Actinomycetes</taxon>
        <taxon>Micromonosporales</taxon>
        <taxon>Micromonosporaceae</taxon>
        <taxon>Actinorhabdospora</taxon>
    </lineage>
</organism>
<keyword evidence="2" id="KW-1133">Transmembrane helix</keyword>
<dbReference type="CDD" id="cd01127">
    <property type="entry name" value="TrwB_TraG_TraD_VirD4"/>
    <property type="match status" value="2"/>
</dbReference>
<dbReference type="RefSeq" id="WP_285663490.1">
    <property type="nucleotide sequence ID" value="NZ_BSTX01000002.1"/>
</dbReference>
<dbReference type="PANTHER" id="PTHR30121">
    <property type="entry name" value="UNCHARACTERIZED PROTEIN YJGR-RELATED"/>
    <property type="match status" value="1"/>
</dbReference>
<evidence type="ECO:0000256" key="1">
    <source>
        <dbReference type="SAM" id="MobiDB-lite"/>
    </source>
</evidence>
<gene>
    <name evidence="4" type="ORF">Afil01_31390</name>
</gene>
<dbReference type="Pfam" id="PF12696">
    <property type="entry name" value="TraG-D_C"/>
    <property type="match status" value="1"/>
</dbReference>
<dbReference type="InterPro" id="IPR003593">
    <property type="entry name" value="AAA+_ATPase"/>
</dbReference>
<dbReference type="Pfam" id="PF01935">
    <property type="entry name" value="DUF87"/>
    <property type="match status" value="1"/>
</dbReference>
<evidence type="ECO:0000259" key="3">
    <source>
        <dbReference type="SMART" id="SM00382"/>
    </source>
</evidence>
<evidence type="ECO:0000256" key="2">
    <source>
        <dbReference type="SAM" id="Phobius"/>
    </source>
</evidence>
<name>A0A9W6SM65_9ACTN</name>
<dbReference type="InterPro" id="IPR002789">
    <property type="entry name" value="HerA_central"/>
</dbReference>
<evidence type="ECO:0000313" key="5">
    <source>
        <dbReference type="Proteomes" id="UP001165079"/>
    </source>
</evidence>
<keyword evidence="2" id="KW-0812">Transmembrane</keyword>
<dbReference type="Gene3D" id="3.40.50.300">
    <property type="entry name" value="P-loop containing nucleotide triphosphate hydrolases"/>
    <property type="match status" value="2"/>
</dbReference>
<dbReference type="EMBL" id="BSTX01000002">
    <property type="protein sequence ID" value="GLZ78332.1"/>
    <property type="molecule type" value="Genomic_DNA"/>
</dbReference>
<proteinExistence type="predicted"/>
<accession>A0A9W6SM65</accession>
<reference evidence="4" key="1">
    <citation type="submission" date="2023-03" db="EMBL/GenBank/DDBJ databases">
        <title>Actinorhabdospora filicis NBRC 111898.</title>
        <authorList>
            <person name="Ichikawa N."/>
            <person name="Sato H."/>
            <person name="Tonouchi N."/>
        </authorList>
    </citation>
    <scope>NUCLEOTIDE SEQUENCE</scope>
    <source>
        <strain evidence="4">NBRC 111898</strain>
    </source>
</reference>
<dbReference type="AlphaFoldDB" id="A0A9W6SM65"/>
<keyword evidence="5" id="KW-1185">Reference proteome</keyword>